<comment type="pathway">
    <text evidence="1 6">Purine metabolism; IMP biosynthesis via de novo pathway; 5-amino-1-(5-phospho-D-ribosyl)imidazole-4-carboxamide from 5-amino-1-(5-phospho-D-ribosyl)imidazole-4-carboxylate: step 1/2.</text>
</comment>
<protein>
    <recommendedName>
        <fullName evidence="6">Phosphoribosylaminoimidazole-succinocarboxamide synthase</fullName>
        <ecNumber evidence="6">6.3.2.6</ecNumber>
    </recommendedName>
    <alternativeName>
        <fullName evidence="6">SAICAR synthetase</fullName>
    </alternativeName>
</protein>
<dbReference type="Pfam" id="PF01259">
    <property type="entry name" value="SAICAR_synt"/>
    <property type="match status" value="1"/>
</dbReference>
<evidence type="ECO:0000313" key="8">
    <source>
        <dbReference type="EMBL" id="TQS82941.1"/>
    </source>
</evidence>
<dbReference type="GO" id="GO:0006189">
    <property type="term" value="P:'de novo' IMP biosynthetic process"/>
    <property type="evidence" value="ECO:0007669"/>
    <property type="project" value="UniProtKB-UniRule"/>
</dbReference>
<evidence type="ECO:0000313" key="9">
    <source>
        <dbReference type="Proteomes" id="UP000752814"/>
    </source>
</evidence>
<accession>A0A8J8PFR1</accession>
<evidence type="ECO:0000256" key="6">
    <source>
        <dbReference type="HAMAP-Rule" id="MF_00137"/>
    </source>
</evidence>
<evidence type="ECO:0000256" key="2">
    <source>
        <dbReference type="ARBA" id="ARBA00022598"/>
    </source>
</evidence>
<evidence type="ECO:0000256" key="3">
    <source>
        <dbReference type="ARBA" id="ARBA00022741"/>
    </source>
</evidence>
<dbReference type="GeneID" id="41323886"/>
<name>A0A8J8PFR1_9ARCH</name>
<dbReference type="Gene3D" id="3.30.470.20">
    <property type="entry name" value="ATP-grasp fold, B domain"/>
    <property type="match status" value="1"/>
</dbReference>
<dbReference type="GO" id="GO:0005737">
    <property type="term" value="C:cytoplasm"/>
    <property type="evidence" value="ECO:0007669"/>
    <property type="project" value="TreeGrafter"/>
</dbReference>
<dbReference type="GO" id="GO:0004639">
    <property type="term" value="F:phosphoribosylaminoimidazolesuccinocarboxamide synthase activity"/>
    <property type="evidence" value="ECO:0007669"/>
    <property type="project" value="UniProtKB-UniRule"/>
</dbReference>
<evidence type="ECO:0000256" key="5">
    <source>
        <dbReference type="ARBA" id="ARBA00022840"/>
    </source>
</evidence>
<dbReference type="PANTHER" id="PTHR43700">
    <property type="entry name" value="PHOSPHORIBOSYLAMINOIMIDAZOLE-SUCCINOCARBOXAMIDE SYNTHASE"/>
    <property type="match status" value="1"/>
</dbReference>
<dbReference type="HAMAP" id="MF_00137">
    <property type="entry name" value="SAICAR_synth"/>
    <property type="match status" value="1"/>
</dbReference>
<gene>
    <name evidence="6" type="primary">purC</name>
    <name evidence="8" type="ORF">A3207_03100</name>
</gene>
<dbReference type="Proteomes" id="UP000752814">
    <property type="component" value="Unassembled WGS sequence"/>
</dbReference>
<evidence type="ECO:0000256" key="1">
    <source>
        <dbReference type="ARBA" id="ARBA00004672"/>
    </source>
</evidence>
<evidence type="ECO:0000259" key="7">
    <source>
        <dbReference type="Pfam" id="PF01259"/>
    </source>
</evidence>
<organism evidence="8 9">
    <name type="scientific">Candidatus Methanomassiliicoccus intestinalis</name>
    <dbReference type="NCBI Taxonomy" id="1406512"/>
    <lineage>
        <taxon>Archaea</taxon>
        <taxon>Methanobacteriati</taxon>
        <taxon>Thermoplasmatota</taxon>
        <taxon>Thermoplasmata</taxon>
        <taxon>Methanomassiliicoccales</taxon>
        <taxon>Methanomassiliicoccaceae</taxon>
        <taxon>Methanomassiliicoccus</taxon>
    </lineage>
</organism>
<dbReference type="RefSeq" id="WP_020449347.1">
    <property type="nucleotide sequence ID" value="NZ_CAYAXV010000005.1"/>
</dbReference>
<dbReference type="EMBL" id="LVVT01000014">
    <property type="protein sequence ID" value="TQS82941.1"/>
    <property type="molecule type" value="Genomic_DNA"/>
</dbReference>
<keyword evidence="4 6" id="KW-0658">Purine biosynthesis</keyword>
<dbReference type="SUPFAM" id="SSF56104">
    <property type="entry name" value="SAICAR synthase-like"/>
    <property type="match status" value="1"/>
</dbReference>
<reference evidence="8" key="1">
    <citation type="submission" date="2016-03" db="EMBL/GenBank/DDBJ databases">
        <authorList>
            <person name="Borrel G."/>
            <person name="Mccann A."/>
            <person name="O'Toole P.W."/>
        </authorList>
    </citation>
    <scope>NUCLEOTIDE SEQUENCE</scope>
    <source>
        <strain evidence="8">183</strain>
    </source>
</reference>
<sequence length="301" mass="34778">MNLLRTGKVKEVYEVDNDTLEFVFTDNISVFDKIIPSNVPGKGETLCRTAAFWFQVCRKAGIKTHFTELIPPNRMRVKRVEVIEDTNRINTSTVNYLIPLEFISRHYVAGSLFDRVRSGEITASDLGFEKDHEVKYGEKLPTPYYETTTKLEKVDRLLTRKEALELSGLTEKELDGVFELVAKIDDVIASEVGERMLIHVDGKKEFAMDSQRNIMLIDTFGTSDEDRWWDEDAYAAGECVELSKEAVRQYYRETGYFDKLMAARKNGQPEPDIPALPNEWIRKVQDLYIEMFERLTGESFR</sequence>
<comment type="similarity">
    <text evidence="6">Belongs to the SAICAR synthetase family.</text>
</comment>
<feature type="domain" description="SAICAR synthetase/ADE2 N-terminal" evidence="7">
    <location>
        <begin position="4"/>
        <end position="253"/>
    </location>
</feature>
<comment type="catalytic activity">
    <reaction evidence="6">
        <text>5-amino-1-(5-phospho-D-ribosyl)imidazole-4-carboxylate + L-aspartate + ATP = (2S)-2-[5-amino-1-(5-phospho-beta-D-ribosyl)imidazole-4-carboxamido]succinate + ADP + phosphate + 2 H(+)</text>
        <dbReference type="Rhea" id="RHEA:22628"/>
        <dbReference type="ChEBI" id="CHEBI:15378"/>
        <dbReference type="ChEBI" id="CHEBI:29991"/>
        <dbReference type="ChEBI" id="CHEBI:30616"/>
        <dbReference type="ChEBI" id="CHEBI:43474"/>
        <dbReference type="ChEBI" id="CHEBI:58443"/>
        <dbReference type="ChEBI" id="CHEBI:77657"/>
        <dbReference type="ChEBI" id="CHEBI:456216"/>
        <dbReference type="EC" id="6.3.2.6"/>
    </reaction>
</comment>
<comment type="caution">
    <text evidence="8">The sequence shown here is derived from an EMBL/GenBank/DDBJ whole genome shotgun (WGS) entry which is preliminary data.</text>
</comment>
<dbReference type="GO" id="GO:0005524">
    <property type="term" value="F:ATP binding"/>
    <property type="evidence" value="ECO:0007669"/>
    <property type="project" value="UniProtKB-KW"/>
</dbReference>
<keyword evidence="3 6" id="KW-0547">Nucleotide-binding</keyword>
<dbReference type="UniPathway" id="UPA00074">
    <property type="reaction ID" value="UER00131"/>
</dbReference>
<evidence type="ECO:0000256" key="4">
    <source>
        <dbReference type="ARBA" id="ARBA00022755"/>
    </source>
</evidence>
<keyword evidence="2 6" id="KW-0436">Ligase</keyword>
<dbReference type="InterPro" id="IPR028923">
    <property type="entry name" value="SAICAR_synt/ADE2_N"/>
</dbReference>
<proteinExistence type="inferred from homology"/>
<keyword evidence="5 6" id="KW-0067">ATP-binding</keyword>
<dbReference type="EC" id="6.3.2.6" evidence="6"/>
<dbReference type="PANTHER" id="PTHR43700:SF1">
    <property type="entry name" value="PHOSPHORIBOSYLAMINOIMIDAZOLE-SUCCINOCARBOXAMIDE SYNTHASE"/>
    <property type="match status" value="1"/>
</dbReference>
<dbReference type="CDD" id="cd01414">
    <property type="entry name" value="SAICAR_synt_Sc"/>
    <property type="match status" value="1"/>
</dbReference>
<dbReference type="AlphaFoldDB" id="A0A8J8PFR1"/>
<dbReference type="Gene3D" id="3.30.200.20">
    <property type="entry name" value="Phosphorylase Kinase, domain 1"/>
    <property type="match status" value="1"/>
</dbReference>
<dbReference type="OMA" id="CEPFKVE"/>